<protein>
    <recommendedName>
        <fullName evidence="10">ABC transporter ATP-binding protein</fullName>
    </recommendedName>
</protein>
<gene>
    <name evidence="8" type="ORF">DEM27_08035</name>
</gene>
<dbReference type="InterPro" id="IPR036640">
    <property type="entry name" value="ABC1_TM_sf"/>
</dbReference>
<dbReference type="Pfam" id="PF00664">
    <property type="entry name" value="ABC_membrane"/>
    <property type="match status" value="1"/>
</dbReference>
<keyword evidence="3 5" id="KW-1133">Transmembrane helix</keyword>
<dbReference type="AlphaFoldDB" id="A0A2U2DW71"/>
<dbReference type="PANTHER" id="PTHR43394">
    <property type="entry name" value="ATP-DEPENDENT PERMEASE MDL1, MITOCHONDRIAL"/>
    <property type="match status" value="1"/>
</dbReference>
<feature type="domain" description="ABC transmembrane type-1" evidence="7">
    <location>
        <begin position="63"/>
        <end position="326"/>
    </location>
</feature>
<evidence type="ECO:0000256" key="4">
    <source>
        <dbReference type="ARBA" id="ARBA00023136"/>
    </source>
</evidence>
<dbReference type="PANTHER" id="PTHR43394:SF1">
    <property type="entry name" value="ATP-BINDING CASSETTE SUB-FAMILY B MEMBER 10, MITOCHONDRIAL"/>
    <property type="match status" value="1"/>
</dbReference>
<dbReference type="SUPFAM" id="SSF90123">
    <property type="entry name" value="ABC transporter transmembrane region"/>
    <property type="match status" value="1"/>
</dbReference>
<evidence type="ECO:0000256" key="2">
    <source>
        <dbReference type="ARBA" id="ARBA00022692"/>
    </source>
</evidence>
<keyword evidence="9" id="KW-1185">Reference proteome</keyword>
<dbReference type="GO" id="GO:0005886">
    <property type="term" value="C:plasma membrane"/>
    <property type="evidence" value="ECO:0007669"/>
    <property type="project" value="UniProtKB-SubCell"/>
</dbReference>
<dbReference type="PROSITE" id="PS50929">
    <property type="entry name" value="ABC_TM1F"/>
    <property type="match status" value="1"/>
</dbReference>
<evidence type="ECO:0000256" key="5">
    <source>
        <dbReference type="SAM" id="Phobius"/>
    </source>
</evidence>
<feature type="transmembrane region" description="Helical" evidence="5">
    <location>
        <begin position="87"/>
        <end position="108"/>
    </location>
</feature>
<dbReference type="CDD" id="cd07346">
    <property type="entry name" value="ABC_6TM_exporters"/>
    <property type="match status" value="1"/>
</dbReference>
<dbReference type="InterPro" id="IPR039421">
    <property type="entry name" value="Type_1_exporter"/>
</dbReference>
<dbReference type="EMBL" id="QFBC01000002">
    <property type="protein sequence ID" value="PWE57551.1"/>
    <property type="molecule type" value="Genomic_DNA"/>
</dbReference>
<reference evidence="8 9" key="1">
    <citation type="submission" date="2018-05" db="EMBL/GenBank/DDBJ databases">
        <title>The draft genome of strain NS-104.</title>
        <authorList>
            <person name="Hang P."/>
            <person name="Jiang J."/>
        </authorList>
    </citation>
    <scope>NUCLEOTIDE SEQUENCE [LARGE SCALE GENOMIC DNA]</scope>
    <source>
        <strain evidence="8 9">NS-104</strain>
    </source>
</reference>
<evidence type="ECO:0000259" key="6">
    <source>
        <dbReference type="PROSITE" id="PS50893"/>
    </source>
</evidence>
<dbReference type="RefSeq" id="WP_109457656.1">
    <property type="nucleotide sequence ID" value="NZ_QFBC01000002.1"/>
</dbReference>
<dbReference type="OrthoDB" id="9760920at2"/>
<dbReference type="Proteomes" id="UP000245252">
    <property type="component" value="Unassembled WGS sequence"/>
</dbReference>
<dbReference type="SUPFAM" id="SSF52540">
    <property type="entry name" value="P-loop containing nucleoside triphosphate hydrolases"/>
    <property type="match status" value="2"/>
</dbReference>
<feature type="domain" description="ABC transporter" evidence="6">
    <location>
        <begin position="644"/>
        <end position="899"/>
    </location>
</feature>
<name>A0A2U2DW71_9HYPH</name>
<comment type="caution">
    <text evidence="8">The sequence shown here is derived from an EMBL/GenBank/DDBJ whole genome shotgun (WGS) entry which is preliminary data.</text>
</comment>
<feature type="transmembrane region" description="Helical" evidence="5">
    <location>
        <begin position="272"/>
        <end position="298"/>
    </location>
</feature>
<dbReference type="Gene3D" id="3.40.50.300">
    <property type="entry name" value="P-loop containing nucleotide triphosphate hydrolases"/>
    <property type="match status" value="2"/>
</dbReference>
<sequence>MENRLSRYIWKHTSRQQIWILFVVALSMIPYFLSFDLPKQIVNGPIQGKGFETDGATQLFMHLEFSLPLIGNVVLFPGLELNRVQTLFALSMVFLLLVIVNGLFKLYINTYKGRLGERLLRRIRFELVDRILRFPPGQFKRVKGAEIASMIKDEVEPLGGFTGDAFVQPALLGGQALTALIFIFMQHFWLGMIAALIVVVQAVIIPRMRKRLLVLGRERQLTARELSGRVSEIVDGISTIHAFDTSNFERADISARLGHIFKIRYDLYQWKFLVKFINNFLAQVTPFLFYCIGGYLALNGRLDVGQLVAVINAYKDLPGPLKDLIDWDQTRQDVQVKYVQVVEQFQVDRLLDPKLQAVAADNDQALKSPLAAVNLSLVDDSGAKLLERVSLQITPGEHVAVLGGEALAEAVARMIWPESGKVVAGGDDLWDLPESVTGRKISYAAAEVYMFHGTLGDNLLYGLKHAPLTPAVYDEQGENHHRWEINEARLAGNPDYDINSDWIDYSTAGAEGPDHLFASVRTVLDAVLLSKDILDLALRSTFDPSENPDLAARIVEMRHALREELDTEGLNSLIVTFEPDSYNREATVGENLLFGTTTGMTLKGRAIGQNRYFRSVMQQTGLGPRLFQMGYEIAENAVELFADLPPDHPFFQQLTFMTPEDIPEYQLLLQKLRGKSFEEVTDNERYKIIKLSFAYIEPRHRFGLLNDDLMAEIVRARKIFHDNLPKDMEDEIERYDNSRYMASASVMDNVLFGRISHKHADGSERIRTIARTLLNTLGLYDQVLALGLNYHVGAGGRRLTGVQRQKVGLARSLIRHSDYYIFNRPLPGLDHRIQDQIVRNVLELTRHNKNNPAVVWVLSNPALTTLFDRVVVFERGTLTADGKPDLISNKDEAKQLVPS</sequence>
<evidence type="ECO:0000313" key="9">
    <source>
        <dbReference type="Proteomes" id="UP000245252"/>
    </source>
</evidence>
<dbReference type="InterPro" id="IPR027417">
    <property type="entry name" value="P-loop_NTPase"/>
</dbReference>
<proteinExistence type="predicted"/>
<dbReference type="Gene3D" id="1.20.1560.10">
    <property type="entry name" value="ABC transporter type 1, transmembrane domain"/>
    <property type="match status" value="1"/>
</dbReference>
<feature type="transmembrane region" description="Helical" evidence="5">
    <location>
        <begin position="179"/>
        <end position="205"/>
    </location>
</feature>
<feature type="transmembrane region" description="Helical" evidence="5">
    <location>
        <begin position="18"/>
        <end position="35"/>
    </location>
</feature>
<evidence type="ECO:0000256" key="3">
    <source>
        <dbReference type="ARBA" id="ARBA00022989"/>
    </source>
</evidence>
<dbReference type="InterPro" id="IPR011527">
    <property type="entry name" value="ABC1_TM_dom"/>
</dbReference>
<dbReference type="PROSITE" id="PS50893">
    <property type="entry name" value="ABC_TRANSPORTER_2"/>
    <property type="match status" value="1"/>
</dbReference>
<keyword evidence="2 5" id="KW-0812">Transmembrane</keyword>
<comment type="subcellular location">
    <subcellularLocation>
        <location evidence="1">Cell membrane</location>
        <topology evidence="1">Multi-pass membrane protein</topology>
    </subcellularLocation>
</comment>
<evidence type="ECO:0008006" key="10">
    <source>
        <dbReference type="Google" id="ProtNLM"/>
    </source>
</evidence>
<feature type="transmembrane region" description="Helical" evidence="5">
    <location>
        <begin position="55"/>
        <end position="75"/>
    </location>
</feature>
<evidence type="ECO:0000313" key="8">
    <source>
        <dbReference type="EMBL" id="PWE57551.1"/>
    </source>
</evidence>
<dbReference type="InterPro" id="IPR003439">
    <property type="entry name" value="ABC_transporter-like_ATP-bd"/>
</dbReference>
<dbReference type="GO" id="GO:0015421">
    <property type="term" value="F:ABC-type oligopeptide transporter activity"/>
    <property type="evidence" value="ECO:0007669"/>
    <property type="project" value="TreeGrafter"/>
</dbReference>
<evidence type="ECO:0000259" key="7">
    <source>
        <dbReference type="PROSITE" id="PS50929"/>
    </source>
</evidence>
<accession>A0A2U2DW71</accession>
<dbReference type="GO" id="GO:0005524">
    <property type="term" value="F:ATP binding"/>
    <property type="evidence" value="ECO:0007669"/>
    <property type="project" value="InterPro"/>
</dbReference>
<keyword evidence="4 5" id="KW-0472">Membrane</keyword>
<organism evidence="8 9">
    <name type="scientific">Metarhizobium album</name>
    <dbReference type="NCBI Taxonomy" id="2182425"/>
    <lineage>
        <taxon>Bacteria</taxon>
        <taxon>Pseudomonadati</taxon>
        <taxon>Pseudomonadota</taxon>
        <taxon>Alphaproteobacteria</taxon>
        <taxon>Hyphomicrobiales</taxon>
        <taxon>Rhizobiaceae</taxon>
        <taxon>Metarhizobium</taxon>
    </lineage>
</organism>
<dbReference type="GO" id="GO:0016887">
    <property type="term" value="F:ATP hydrolysis activity"/>
    <property type="evidence" value="ECO:0007669"/>
    <property type="project" value="InterPro"/>
</dbReference>
<evidence type="ECO:0000256" key="1">
    <source>
        <dbReference type="ARBA" id="ARBA00004651"/>
    </source>
</evidence>